<evidence type="ECO:0000313" key="8">
    <source>
        <dbReference type="Proteomes" id="UP000309667"/>
    </source>
</evidence>
<dbReference type="InterPro" id="IPR023753">
    <property type="entry name" value="FAD/NAD-binding_dom"/>
</dbReference>
<keyword evidence="8" id="KW-1185">Reference proteome</keyword>
<dbReference type="PRINTS" id="PR00469">
    <property type="entry name" value="PNDRDTASEII"/>
</dbReference>
<dbReference type="Gene3D" id="3.30.390.30">
    <property type="match status" value="1"/>
</dbReference>
<dbReference type="InterPro" id="IPR016156">
    <property type="entry name" value="FAD/NAD-linked_Rdtase_dimer_sf"/>
</dbReference>
<evidence type="ECO:0000256" key="4">
    <source>
        <dbReference type="ARBA" id="ARBA00023002"/>
    </source>
</evidence>
<dbReference type="RefSeq" id="WP_136559114.1">
    <property type="nucleotide sequence ID" value="NZ_STGT01000004.1"/>
</dbReference>
<evidence type="ECO:0000259" key="6">
    <source>
        <dbReference type="Pfam" id="PF14759"/>
    </source>
</evidence>
<dbReference type="Pfam" id="PF07992">
    <property type="entry name" value="Pyr_redox_2"/>
    <property type="match status" value="1"/>
</dbReference>
<evidence type="ECO:0000256" key="1">
    <source>
        <dbReference type="ARBA" id="ARBA00001974"/>
    </source>
</evidence>
<dbReference type="PRINTS" id="PR00368">
    <property type="entry name" value="FADPNR"/>
</dbReference>
<dbReference type="SUPFAM" id="SSF55424">
    <property type="entry name" value="FAD/NAD-linked reductases, dimerisation (C-terminal) domain"/>
    <property type="match status" value="1"/>
</dbReference>
<dbReference type="InterPro" id="IPR036188">
    <property type="entry name" value="FAD/NAD-bd_sf"/>
</dbReference>
<proteinExistence type="predicted"/>
<sequence>MRYVIVGAGEAGLRAALALHQAGEQDVTLLNGEVLGSYERPALSKPSPDGLFHKPIAADLTGIKLQSGKKAVGIDRGAKRVFCDDGSGVPYDKLLLATGANPRRLYTAERDSTLELRTVDDAKRIYEAAQPGGRAVVIGAGLIGMELAAELVRRELSVTVLEAGPRALGRAVPSILADMIVKRHVAAGVSFHFDCKITRISAGRLELADKTTIEADLIIASIGVDPEVSLAATAGLECANGIVTNANLQTSDESIYAAGDCACVDHPIYGLRRFETWRNAVDQGTFAAKAMMGAEASFDAIPWFWSDQHDLSLQVCGLAEDRLDAVCREGTDGSIMLFYLDAEGRLVGAAGLAPGNTIGRDVRLAEIMIAARSAPDKSLLADTSVKLKSLLRS</sequence>
<dbReference type="PANTHER" id="PTHR43557">
    <property type="entry name" value="APOPTOSIS-INDUCING FACTOR 1"/>
    <property type="match status" value="1"/>
</dbReference>
<feature type="domain" description="Reductase C-terminal" evidence="6">
    <location>
        <begin position="303"/>
        <end position="391"/>
    </location>
</feature>
<evidence type="ECO:0000313" key="7">
    <source>
        <dbReference type="EMBL" id="THV12316.1"/>
    </source>
</evidence>
<evidence type="ECO:0000256" key="3">
    <source>
        <dbReference type="ARBA" id="ARBA00022827"/>
    </source>
</evidence>
<keyword evidence="4" id="KW-0560">Oxidoreductase</keyword>
<dbReference type="InterPro" id="IPR050446">
    <property type="entry name" value="FAD-oxidoreductase/Apoptosis"/>
</dbReference>
<feature type="domain" description="FAD/NAD(P)-binding" evidence="5">
    <location>
        <begin position="2"/>
        <end position="284"/>
    </location>
</feature>
<gene>
    <name evidence="7" type="ORF">E9677_16115</name>
</gene>
<accession>A0ABY2QQL4</accession>
<evidence type="ECO:0000259" key="5">
    <source>
        <dbReference type="Pfam" id="PF07992"/>
    </source>
</evidence>
<keyword evidence="3" id="KW-0274">FAD</keyword>
<dbReference type="InterPro" id="IPR028202">
    <property type="entry name" value="Reductase_C"/>
</dbReference>
<comment type="caution">
    <text evidence="7">The sequence shown here is derived from an EMBL/GenBank/DDBJ whole genome shotgun (WGS) entry which is preliminary data.</text>
</comment>
<keyword evidence="2" id="KW-0285">Flavoprotein</keyword>
<organism evidence="7 8">
    <name type="scientific">Rhizobium rhizophilum</name>
    <dbReference type="NCBI Taxonomy" id="1850373"/>
    <lineage>
        <taxon>Bacteria</taxon>
        <taxon>Pseudomonadati</taxon>
        <taxon>Pseudomonadota</taxon>
        <taxon>Alphaproteobacteria</taxon>
        <taxon>Hyphomicrobiales</taxon>
        <taxon>Rhizobiaceae</taxon>
        <taxon>Rhizobium/Agrobacterium group</taxon>
        <taxon>Rhizobium</taxon>
    </lineage>
</organism>
<evidence type="ECO:0000256" key="2">
    <source>
        <dbReference type="ARBA" id="ARBA00022630"/>
    </source>
</evidence>
<dbReference type="SUPFAM" id="SSF51905">
    <property type="entry name" value="FAD/NAD(P)-binding domain"/>
    <property type="match status" value="1"/>
</dbReference>
<comment type="cofactor">
    <cofactor evidence="1">
        <name>FAD</name>
        <dbReference type="ChEBI" id="CHEBI:57692"/>
    </cofactor>
</comment>
<protein>
    <submittedName>
        <fullName evidence="7">FAD-binding protein</fullName>
    </submittedName>
</protein>
<dbReference type="Gene3D" id="3.50.50.60">
    <property type="entry name" value="FAD/NAD(P)-binding domain"/>
    <property type="match status" value="2"/>
</dbReference>
<dbReference type="EMBL" id="STGT01000004">
    <property type="protein sequence ID" value="THV12316.1"/>
    <property type="molecule type" value="Genomic_DNA"/>
</dbReference>
<reference evidence="7 8" key="1">
    <citation type="submission" date="2019-04" db="EMBL/GenBank/DDBJ databases">
        <title>Genome sequence of strain 7209-2.</title>
        <authorList>
            <person name="Gao J."/>
            <person name="Sun J."/>
        </authorList>
    </citation>
    <scope>NUCLEOTIDE SEQUENCE [LARGE SCALE GENOMIC DNA]</scope>
    <source>
        <strain evidence="7 8">7209-2</strain>
    </source>
</reference>
<name>A0ABY2QQL4_9HYPH</name>
<dbReference type="Pfam" id="PF14759">
    <property type="entry name" value="Reductase_C"/>
    <property type="match status" value="1"/>
</dbReference>
<dbReference type="Proteomes" id="UP000309667">
    <property type="component" value="Unassembled WGS sequence"/>
</dbReference>
<dbReference type="PANTHER" id="PTHR43557:SF2">
    <property type="entry name" value="RIESKE DOMAIN-CONTAINING PROTEIN-RELATED"/>
    <property type="match status" value="1"/>
</dbReference>